<keyword evidence="2" id="KW-1185">Reference proteome</keyword>
<evidence type="ECO:0000313" key="2">
    <source>
        <dbReference type="Proteomes" id="UP000005697"/>
    </source>
</evidence>
<comment type="caution">
    <text evidence="1">The sequence shown here is derived from an EMBL/GenBank/DDBJ whole genome shotgun (WGS) entry which is preliminary data.</text>
</comment>
<dbReference type="Gene3D" id="3.80.10.10">
    <property type="entry name" value="Ribonuclease Inhibitor"/>
    <property type="match status" value="1"/>
</dbReference>
<dbReference type="InterPro" id="IPR026906">
    <property type="entry name" value="LRR_5"/>
</dbReference>
<protein>
    <recommendedName>
        <fullName evidence="3">Leucine-rich repeat domain-containing protein</fullName>
    </recommendedName>
</protein>
<dbReference type="InterPro" id="IPR053139">
    <property type="entry name" value="Surface_bspA-like"/>
</dbReference>
<dbReference type="STRING" id="888743.HMPREF9141_0382"/>
<dbReference type="Proteomes" id="UP000005697">
    <property type="component" value="Unassembled WGS sequence"/>
</dbReference>
<reference evidence="1 2" key="1">
    <citation type="submission" date="2011-01" db="EMBL/GenBank/DDBJ databases">
        <authorList>
            <person name="Muzny D."/>
            <person name="Qin X."/>
            <person name="Deng J."/>
            <person name="Jiang H."/>
            <person name="Liu Y."/>
            <person name="Qu J."/>
            <person name="Song X.-Z."/>
            <person name="Zhang L."/>
            <person name="Thornton R."/>
            <person name="Coyle M."/>
            <person name="Francisco L."/>
            <person name="Jackson L."/>
            <person name="Javaid M."/>
            <person name="Korchina V."/>
            <person name="Kovar C."/>
            <person name="Mata R."/>
            <person name="Mathew T."/>
            <person name="Ngo R."/>
            <person name="Nguyen L."/>
            <person name="Nguyen N."/>
            <person name="Okwuonu G."/>
            <person name="Ongeri F."/>
            <person name="Pham C."/>
            <person name="Simmons D."/>
            <person name="Wilczek-Boney K."/>
            <person name="Hale W."/>
            <person name="Jakkamsetti A."/>
            <person name="Pham P."/>
            <person name="Ruth R."/>
            <person name="San Lucas F."/>
            <person name="Warren J."/>
            <person name="Zhang J."/>
            <person name="Zhao Z."/>
            <person name="Zhou C."/>
            <person name="Zhu D."/>
            <person name="Lee S."/>
            <person name="Bess C."/>
            <person name="Blankenburg K."/>
            <person name="Forbes L."/>
            <person name="Fu Q."/>
            <person name="Gubbala S."/>
            <person name="Hirani K."/>
            <person name="Jayaseelan J.C."/>
            <person name="Lara F."/>
            <person name="Munidasa M."/>
            <person name="Palculict T."/>
            <person name="Patil S."/>
            <person name="Pu L.-L."/>
            <person name="Saada N."/>
            <person name="Tang L."/>
            <person name="Weissenberger G."/>
            <person name="Zhu Y."/>
            <person name="Hemphill L."/>
            <person name="Shang Y."/>
            <person name="Youmans B."/>
            <person name="Ayvaz T."/>
            <person name="Ross M."/>
            <person name="Santibanez J."/>
            <person name="Aqrawi P."/>
            <person name="Gross S."/>
            <person name="Joshi V."/>
            <person name="Fowler G."/>
            <person name="Nazareth L."/>
            <person name="Reid J."/>
            <person name="Worley K."/>
            <person name="Petrosino J."/>
            <person name="Highlander S."/>
            <person name="Gibbs R."/>
        </authorList>
    </citation>
    <scope>NUCLEOTIDE SEQUENCE [LARGE SCALE GENOMIC DNA]</scope>
    <source>
        <strain evidence="1 2">DSM 16608</strain>
    </source>
</reference>
<dbReference type="HOGENOM" id="CLU_422013_0_0_10"/>
<name>F0F466_9BACT</name>
<dbReference type="eggNOG" id="COG3291">
    <property type="taxonomic scope" value="Bacteria"/>
</dbReference>
<dbReference type="InterPro" id="IPR032675">
    <property type="entry name" value="LRR_dom_sf"/>
</dbReference>
<evidence type="ECO:0000313" key="1">
    <source>
        <dbReference type="EMBL" id="EGC21024.1"/>
    </source>
</evidence>
<proteinExistence type="predicted"/>
<gene>
    <name evidence="1" type="ORF">HMPREF9141_0382</name>
</gene>
<dbReference type="AlphaFoldDB" id="F0F466"/>
<organism evidence="1 2">
    <name type="scientific">Prevotella multiformis DSM 16608</name>
    <dbReference type="NCBI Taxonomy" id="888743"/>
    <lineage>
        <taxon>Bacteria</taxon>
        <taxon>Pseudomonadati</taxon>
        <taxon>Bacteroidota</taxon>
        <taxon>Bacteroidia</taxon>
        <taxon>Bacteroidales</taxon>
        <taxon>Prevotellaceae</taxon>
        <taxon>Prevotella</taxon>
    </lineage>
</organism>
<dbReference type="SUPFAM" id="SSF52058">
    <property type="entry name" value="L domain-like"/>
    <property type="match status" value="1"/>
</dbReference>
<dbReference type="Pfam" id="PF13306">
    <property type="entry name" value="LRR_5"/>
    <property type="match status" value="1"/>
</dbReference>
<dbReference type="PANTHER" id="PTHR45661:SF3">
    <property type="entry name" value="IG-LIKE DOMAIN-CONTAINING PROTEIN"/>
    <property type="match status" value="1"/>
</dbReference>
<sequence>MKMRRIYVLGIMLMTIIMAYAGPTKEMRGDTLVITVNANGDLAPGNFTPENKAVKHVKLVTAAGVKISQTDWTSFFGVGNNPAPIFSKVTDLNLALADFANDDILKTLGQNSRFLNGGNPLGELVLPESIKETKFSFNDNFSKWTSVVFPNATKDANKGTTVITATVFTRTEWIKKLTIGTSVKSIGDKAFDGCKNLTMVDFHYGVKKIDTHAFWGCTGLTSIILPESLEEIGLGAFEFCKNLRTVRLPNSLKTIKKEAFEGTGLKTVVIPESVERIERQAFGGTGSPLADVYVLGCNTKAENHAFDPVQYTYDYELKNKDNIQNGATVKLADFTTKTGHYTVLHYPKEAYENYVNKYIQVIGTEEYKNYPSYRKDDNKWVFDKDGNKYPKIHSDYFHHSTGDYAGWNEFMLTAKLKDTHRDERLVEGKWYSVCFPFSLTEEQIKNVFGDATEVCEFSGVKSDNDPHITGKKYITLQFKTEVKDMKAHHPYMIHPGLHHAKYSIIVGVTKDTDTDNDKFAKKLKAQSVSHERDGVKYTFIGSYTEGAKVPMYSYYYYSGNDPKWENAFYKAMRTDVIFTPQTAVVELSRDNGVSGAARQAFYTRSIDTDPTGISTLPAADTSKSGRTFAGRNNVYNVYGQIVRRGTTNLEGLPAGLYIVNGKKYIVK</sequence>
<dbReference type="EMBL" id="AEWX01000004">
    <property type="protein sequence ID" value="EGC21024.1"/>
    <property type="molecule type" value="Genomic_DNA"/>
</dbReference>
<accession>F0F466</accession>
<dbReference type="PANTHER" id="PTHR45661">
    <property type="entry name" value="SURFACE ANTIGEN"/>
    <property type="match status" value="1"/>
</dbReference>
<evidence type="ECO:0008006" key="3">
    <source>
        <dbReference type="Google" id="ProtNLM"/>
    </source>
</evidence>